<evidence type="ECO:0000256" key="1">
    <source>
        <dbReference type="ARBA" id="ARBA00004251"/>
    </source>
</evidence>
<dbReference type="GO" id="GO:0005886">
    <property type="term" value="C:plasma membrane"/>
    <property type="evidence" value="ECO:0007669"/>
    <property type="project" value="UniProtKB-SubCell"/>
</dbReference>
<dbReference type="Gene3D" id="3.80.10.10">
    <property type="entry name" value="Ribonuclease Inhibitor"/>
    <property type="match status" value="1"/>
</dbReference>
<dbReference type="FunFam" id="3.80.10.10:FF:000041">
    <property type="entry name" value="LRR receptor-like serine/threonine-protein kinase ERECTA"/>
    <property type="match status" value="1"/>
</dbReference>
<proteinExistence type="inferred from homology"/>
<keyword evidence="9" id="KW-0472">Membrane</keyword>
<accession>A0A9R1XQC9</accession>
<evidence type="ECO:0000256" key="2">
    <source>
        <dbReference type="ARBA" id="ARBA00009592"/>
    </source>
</evidence>
<comment type="caution">
    <text evidence="12">The sequence shown here is derived from an EMBL/GenBank/DDBJ whole genome shotgun (WGS) entry which is preliminary data.</text>
</comment>
<reference evidence="12 13" key="1">
    <citation type="journal article" date="2017" name="Nat. Commun.">
        <title>Genome assembly with in vitro proximity ligation data and whole-genome triplication in lettuce.</title>
        <authorList>
            <person name="Reyes-Chin-Wo S."/>
            <person name="Wang Z."/>
            <person name="Yang X."/>
            <person name="Kozik A."/>
            <person name="Arikit S."/>
            <person name="Song C."/>
            <person name="Xia L."/>
            <person name="Froenicke L."/>
            <person name="Lavelle D.O."/>
            <person name="Truco M.J."/>
            <person name="Xia R."/>
            <person name="Zhu S."/>
            <person name="Xu C."/>
            <person name="Xu H."/>
            <person name="Xu X."/>
            <person name="Cox K."/>
            <person name="Korf I."/>
            <person name="Meyers B.C."/>
            <person name="Michelmore R.W."/>
        </authorList>
    </citation>
    <scope>NUCLEOTIDE SEQUENCE [LARGE SCALE GENOMIC DNA]</scope>
    <source>
        <strain evidence="13">cv. Salinas</strain>
        <tissue evidence="12">Seedlings</tissue>
    </source>
</reference>
<organism evidence="12 13">
    <name type="scientific">Lactuca sativa</name>
    <name type="common">Garden lettuce</name>
    <dbReference type="NCBI Taxonomy" id="4236"/>
    <lineage>
        <taxon>Eukaryota</taxon>
        <taxon>Viridiplantae</taxon>
        <taxon>Streptophyta</taxon>
        <taxon>Embryophyta</taxon>
        <taxon>Tracheophyta</taxon>
        <taxon>Spermatophyta</taxon>
        <taxon>Magnoliopsida</taxon>
        <taxon>eudicotyledons</taxon>
        <taxon>Gunneridae</taxon>
        <taxon>Pentapetalae</taxon>
        <taxon>asterids</taxon>
        <taxon>campanulids</taxon>
        <taxon>Asterales</taxon>
        <taxon>Asteraceae</taxon>
        <taxon>Cichorioideae</taxon>
        <taxon>Cichorieae</taxon>
        <taxon>Lactucinae</taxon>
        <taxon>Lactuca</taxon>
    </lineage>
</organism>
<dbReference type="InterPro" id="IPR032675">
    <property type="entry name" value="LRR_dom_sf"/>
</dbReference>
<keyword evidence="4" id="KW-0433">Leucine-rich repeat</keyword>
<gene>
    <name evidence="12" type="ORF">LSAT_V11C200095840</name>
</gene>
<keyword evidence="13" id="KW-1185">Reference proteome</keyword>
<dbReference type="Pfam" id="PF13855">
    <property type="entry name" value="LRR_8"/>
    <property type="match status" value="3"/>
</dbReference>
<evidence type="ECO:0000256" key="8">
    <source>
        <dbReference type="ARBA" id="ARBA00022989"/>
    </source>
</evidence>
<keyword evidence="3" id="KW-1003">Cell membrane</keyword>
<evidence type="ECO:0000256" key="7">
    <source>
        <dbReference type="ARBA" id="ARBA00022737"/>
    </source>
</evidence>
<dbReference type="EMBL" id="NBSK02000002">
    <property type="protein sequence ID" value="KAJ0221484.1"/>
    <property type="molecule type" value="Genomic_DNA"/>
</dbReference>
<protein>
    <recommendedName>
        <fullName evidence="14">Leucine-rich repeat-containing N-terminal plant-type domain-containing protein</fullName>
    </recommendedName>
</protein>
<comment type="similarity">
    <text evidence="2">Belongs to the RLP family.</text>
</comment>
<dbReference type="PANTHER" id="PTHR27004">
    <property type="entry name" value="RECEPTOR-LIKE PROTEIN 12 ISOFORM X1"/>
    <property type="match status" value="1"/>
</dbReference>
<evidence type="ECO:0000256" key="3">
    <source>
        <dbReference type="ARBA" id="ARBA00022475"/>
    </source>
</evidence>
<keyword evidence="11" id="KW-0325">Glycoprotein</keyword>
<dbReference type="FunFam" id="3.80.10.10:FF:000111">
    <property type="entry name" value="LRR receptor-like serine/threonine-protein kinase ERECTA"/>
    <property type="match status" value="1"/>
</dbReference>
<evidence type="ECO:0000256" key="10">
    <source>
        <dbReference type="ARBA" id="ARBA00023170"/>
    </source>
</evidence>
<sequence length="469" mass="51773">MGLPQFQWDGMEYLSLQSNQIQGPGVIPPQCLRNISSTLRYLYLQSNQIQGQFPPSFCNLRKLEMLDISNNRFSGVIPKCLRNIISSLVMVDMGNNSFHGIIPDVYKECGELQGLILNGNQLQGEIPSSLSKCQSLMVLDLGNNKLNGTFPHWLGDLPALQALVLKSNKFHGPIETPATYKSAFPGHLPRTYLQNFNAMKNAVKNRTTPTYLSAGGKYYSVTIMVKGRDLHFLKISVDYVIVDLSNNRFEGEILGVIGCLASLIVLDLSHNSLTGQIPSVLGNISEIESLDLSCNQLTGEIPRSLAGLTFLAFLNLSHNHLGGHIPSGTQFTAFTASSFGGNPELCGIPLPNKCEHPLAPQLQVNGDGDEESGDIGVWVWAILGLVMGYVMLSTGRPKWFNAIVDAGEHTIKTRHNRRRYVENLWKHRELLDYAILALYVSKSCCISSLSGFMFDFAVGIYGKMTYKPN</sequence>
<keyword evidence="6" id="KW-0732">Signal</keyword>
<evidence type="ECO:0000313" key="13">
    <source>
        <dbReference type="Proteomes" id="UP000235145"/>
    </source>
</evidence>
<evidence type="ECO:0000256" key="4">
    <source>
        <dbReference type="ARBA" id="ARBA00022614"/>
    </source>
</evidence>
<name>A0A9R1XQC9_LACSA</name>
<evidence type="ECO:0000256" key="11">
    <source>
        <dbReference type="ARBA" id="ARBA00023180"/>
    </source>
</evidence>
<dbReference type="PRINTS" id="PR00019">
    <property type="entry name" value="LEURICHRPT"/>
</dbReference>
<dbReference type="InterPro" id="IPR001611">
    <property type="entry name" value="Leu-rich_rpt"/>
</dbReference>
<evidence type="ECO:0000256" key="5">
    <source>
        <dbReference type="ARBA" id="ARBA00022692"/>
    </source>
</evidence>
<keyword evidence="8" id="KW-1133">Transmembrane helix</keyword>
<dbReference type="Proteomes" id="UP000235145">
    <property type="component" value="Unassembled WGS sequence"/>
</dbReference>
<evidence type="ECO:0000256" key="6">
    <source>
        <dbReference type="ARBA" id="ARBA00022729"/>
    </source>
</evidence>
<keyword evidence="5" id="KW-0812">Transmembrane</keyword>
<evidence type="ECO:0008006" key="14">
    <source>
        <dbReference type="Google" id="ProtNLM"/>
    </source>
</evidence>
<keyword evidence="7" id="KW-0677">Repeat</keyword>
<dbReference type="SUPFAM" id="SSF52058">
    <property type="entry name" value="L domain-like"/>
    <property type="match status" value="1"/>
</dbReference>
<keyword evidence="10" id="KW-0675">Receptor</keyword>
<evidence type="ECO:0000313" key="12">
    <source>
        <dbReference type="EMBL" id="KAJ0221484.1"/>
    </source>
</evidence>
<evidence type="ECO:0000256" key="9">
    <source>
        <dbReference type="ARBA" id="ARBA00023136"/>
    </source>
</evidence>
<comment type="subcellular location">
    <subcellularLocation>
        <location evidence="1">Cell membrane</location>
        <topology evidence="1">Single-pass type I membrane protein</topology>
    </subcellularLocation>
</comment>
<dbReference type="AlphaFoldDB" id="A0A9R1XQC9"/>
<dbReference type="PANTHER" id="PTHR27004:SF439">
    <property type="entry name" value="LEUCINE-RICH REPEAT-CONTAINING N-TERMINAL PLANT-TYPE DOMAIN-CONTAINING PROTEIN"/>
    <property type="match status" value="1"/>
</dbReference>